<evidence type="ECO:0008006" key="4">
    <source>
        <dbReference type="Google" id="ProtNLM"/>
    </source>
</evidence>
<comment type="caution">
    <text evidence="2">The sequence shown here is derived from an EMBL/GenBank/DDBJ whole genome shotgun (WGS) entry which is preliminary data.</text>
</comment>
<protein>
    <recommendedName>
        <fullName evidence="4">Tip attachment protein J domain-containing protein</fullName>
    </recommendedName>
</protein>
<accession>A0ABW5DYS1</accession>
<dbReference type="Proteomes" id="UP001597297">
    <property type="component" value="Unassembled WGS sequence"/>
</dbReference>
<keyword evidence="3" id="KW-1185">Reference proteome</keyword>
<reference evidence="3" key="1">
    <citation type="journal article" date="2019" name="Int. J. Syst. Evol. Microbiol.">
        <title>The Global Catalogue of Microorganisms (GCM) 10K type strain sequencing project: providing services to taxonomists for standard genome sequencing and annotation.</title>
        <authorList>
            <consortium name="The Broad Institute Genomics Platform"/>
            <consortium name="The Broad Institute Genome Sequencing Center for Infectious Disease"/>
            <person name="Wu L."/>
            <person name="Ma J."/>
        </authorList>
    </citation>
    <scope>NUCLEOTIDE SEQUENCE [LARGE SCALE GENOMIC DNA]</scope>
    <source>
        <strain evidence="3">JCM 16545</strain>
    </source>
</reference>
<proteinExistence type="predicted"/>
<dbReference type="EMBL" id="JBHUJC010000010">
    <property type="protein sequence ID" value="MFD2275481.1"/>
    <property type="molecule type" value="Genomic_DNA"/>
</dbReference>
<dbReference type="RefSeq" id="WP_377092701.1">
    <property type="nucleotide sequence ID" value="NZ_JBHSJM010000001.1"/>
</dbReference>
<gene>
    <name evidence="2" type="ORF">ACFSQZ_03275</name>
</gene>
<feature type="region of interest" description="Disordered" evidence="1">
    <location>
        <begin position="346"/>
        <end position="366"/>
    </location>
</feature>
<organism evidence="2 3">
    <name type="scientific">Rubritalea spongiae</name>
    <dbReference type="NCBI Taxonomy" id="430797"/>
    <lineage>
        <taxon>Bacteria</taxon>
        <taxon>Pseudomonadati</taxon>
        <taxon>Verrucomicrobiota</taxon>
        <taxon>Verrucomicrobiia</taxon>
        <taxon>Verrucomicrobiales</taxon>
        <taxon>Rubritaleaceae</taxon>
        <taxon>Rubritalea</taxon>
    </lineage>
</organism>
<evidence type="ECO:0000256" key="1">
    <source>
        <dbReference type="SAM" id="MobiDB-lite"/>
    </source>
</evidence>
<sequence length="736" mass="79886">MSWTINGVSLEELGVEVGRVVYRQQNASEMVLTVVSDSMTESAPLSVGQNVVLRHNGSAKFTGVVRKVPRRASGNDTGLSILCTDAWGDLERLVYQVKRAYVASVEESEEDEDTELEYADRWSGTVHWMEDVPLGTRIGNVAAFAAESGVNMTVGNIAAGIGWYRSGYKDMTCAQLIRGMLALMPEHTAYIDPSGAFQLVERATMPSVSYDIGSASVVLNADVEDNANELVSSVVIAYEKPISIDSDPYTRIVEDIAGSSAPAVGLMKDSVALQGGVYQTEYAPVTTADIPDENANDEEVVEFWTSRSSELQTIVSRHGEDFLNLLRVADVDVPTENVEKWKRELVDQPQRPDPINPHSDPIEQSEEVGDYPRYIVEGSLPYWAKKRYALVACSSTLAIAKTDYDLLPDGSLKKMLEEVFSLPKTFNSTEYLTANFAAQIMGTNARTKNYKRVVTSDPGEEPPMGIAAGLLSQLSVVRYSGSVTLLQDDATLNVHPGYKVNLTNGLTEWASMGESVSEVYCDIAEGETTVSFGPSEALGAADMVERLRAARSNAFYYKIQSGEDEIEEGIGGGVASAVLNFSRVGGGSGGSTSECILGDMLVDADNSTESVTKYKIRSGYLYGAGSTEFLEKDNLTPVHEDKVWVQVDITIDEVDGVLMNTFSVDDVEIYQGATLPDDTDFTPVLKTGSIHIELGHWVDENDGEGDPLFRFEHAGCGAIYLAVCSSGATAHVKFVR</sequence>
<evidence type="ECO:0000313" key="2">
    <source>
        <dbReference type="EMBL" id="MFD2275481.1"/>
    </source>
</evidence>
<evidence type="ECO:0000313" key="3">
    <source>
        <dbReference type="Proteomes" id="UP001597297"/>
    </source>
</evidence>
<name>A0ABW5DYS1_9BACT</name>